<reference evidence="10" key="1">
    <citation type="journal article" date="2014" name="Int. J. Syst. Evol. Microbiol.">
        <title>Complete genome sequence of Corynebacterium casei LMG S-19264T (=DSM 44701T), isolated from a smear-ripened cheese.</title>
        <authorList>
            <consortium name="US DOE Joint Genome Institute (JGI-PGF)"/>
            <person name="Walter F."/>
            <person name="Albersmeier A."/>
            <person name="Kalinowski J."/>
            <person name="Ruckert C."/>
        </authorList>
    </citation>
    <scope>NUCLEOTIDE SEQUENCE</scope>
    <source>
        <strain evidence="10">CGMCC 4.7201</strain>
    </source>
</reference>
<feature type="region of interest" description="Disordered" evidence="7">
    <location>
        <begin position="750"/>
        <end position="772"/>
    </location>
</feature>
<reference evidence="10" key="2">
    <citation type="submission" date="2020-09" db="EMBL/GenBank/DDBJ databases">
        <authorList>
            <person name="Sun Q."/>
            <person name="Zhou Y."/>
        </authorList>
    </citation>
    <scope>NUCLEOTIDE SEQUENCE</scope>
    <source>
        <strain evidence="10">CGMCC 4.7201</strain>
    </source>
</reference>
<keyword evidence="11" id="KW-1185">Reference proteome</keyword>
<evidence type="ECO:0000256" key="8">
    <source>
        <dbReference type="SAM" id="Phobius"/>
    </source>
</evidence>
<feature type="transmembrane region" description="Helical" evidence="8">
    <location>
        <begin position="311"/>
        <end position="335"/>
    </location>
</feature>
<protein>
    <submittedName>
        <fullName evidence="10">Membrane protein</fullName>
    </submittedName>
</protein>
<evidence type="ECO:0000256" key="2">
    <source>
        <dbReference type="ARBA" id="ARBA00010157"/>
    </source>
</evidence>
<dbReference type="PROSITE" id="PS50156">
    <property type="entry name" value="SSD"/>
    <property type="match status" value="1"/>
</dbReference>
<feature type="transmembrane region" description="Helical" evidence="8">
    <location>
        <begin position="671"/>
        <end position="693"/>
    </location>
</feature>
<feature type="transmembrane region" description="Helical" evidence="8">
    <location>
        <begin position="638"/>
        <end position="659"/>
    </location>
</feature>
<feature type="domain" description="SSD" evidence="9">
    <location>
        <begin position="605"/>
        <end position="734"/>
    </location>
</feature>
<sequence>MQAFMHMIGVFAVRFRYAVVAVWVAAAALAMLFLPSLASVTNPDNTSFLPSDTGTAEAIKLAAPFVPPGQSSATMVASRTSGKLSSSEQSAFRQLESSVAKLPHVTSVTDQGVSENGMAQKAQIVVDVASSSPDAGDVVDDIRDTMSSTPHDSAVAEHLTGSIAISVDNQRSQEDAQRLTEILSNVVILVMLFIILRSALAPLITLIPPVLVLNLSSPIIAEAAAQGDIDVSSVTHPMLTVLLLGAGTDYGLFLVLRMREEMERGAPPRQAIVKSVERVGESITFSAGTVIGALLCLLLASFGLYSGLGPALAIGVALMLLAGLTLLPALLAIFGKALFWPRKLKPHEHEPDSGWIKVTHHILERPKTTLVVGVAVFLALSAGIFGYSSNGFGGSTNGPSGSDSAAGTAALEANYPPAVVNPTVVLFKYPASVWQDLSNLNNAENDLAGKSVFASVNGMFNPNGTPLSVQQLSTLYAELGPPGKLPATPPANSPVPADQYAAYRALSQFVSSDGQTVQFYTTLKAGSPDSTAAIDAVPDVRAAVTDVQKSSGASQAGVNGLAPASYDVSTVSNSDLTEIVPIVLVLIGILLGVVMRSLVAPLYLVASVALSYFAALGLAVIVYIGLSGEDGVDFVLPFLMFIFLMALGEDYNILVMSRIREEAHSMPLRRAVAAAMHATGTTVTSAGLILAATFGVSAITGATDEIKELGGSIAMGILLDTFLVRVLLVPATVILLGRWNWWPSALSHRPADPPKPGGTRGAPTSAPPKPGG</sequence>
<feature type="transmembrane region" description="Helical" evidence="8">
    <location>
        <begin position="602"/>
        <end position="626"/>
    </location>
</feature>
<organism evidence="10 11">
    <name type="scientific">Wenjunlia tyrosinilytica</name>
    <dbReference type="NCBI Taxonomy" id="1544741"/>
    <lineage>
        <taxon>Bacteria</taxon>
        <taxon>Bacillati</taxon>
        <taxon>Actinomycetota</taxon>
        <taxon>Actinomycetes</taxon>
        <taxon>Kitasatosporales</taxon>
        <taxon>Streptomycetaceae</taxon>
        <taxon>Wenjunlia</taxon>
    </lineage>
</organism>
<dbReference type="InterPro" id="IPR004869">
    <property type="entry name" value="MMPL_dom"/>
</dbReference>
<dbReference type="Pfam" id="PF03176">
    <property type="entry name" value="MMPL"/>
    <property type="match status" value="2"/>
</dbReference>
<keyword evidence="6 8" id="KW-0472">Membrane</keyword>
<comment type="similarity">
    <text evidence="2">Belongs to the resistance-nodulation-cell division (RND) (TC 2.A.6) family. MmpL subfamily.</text>
</comment>
<dbReference type="RefSeq" id="WP_189133495.1">
    <property type="nucleotide sequence ID" value="NZ_BMMS01000019.1"/>
</dbReference>
<feature type="transmembrane region" description="Helical" evidence="8">
    <location>
        <begin position="283"/>
        <end position="305"/>
    </location>
</feature>
<comment type="subcellular location">
    <subcellularLocation>
        <location evidence="1">Cell membrane</location>
        <topology evidence="1">Multi-pass membrane protein</topology>
    </subcellularLocation>
</comment>
<dbReference type="AlphaFoldDB" id="A0A917ZUJ3"/>
<evidence type="ECO:0000313" key="10">
    <source>
        <dbReference type="EMBL" id="GGO92902.1"/>
    </source>
</evidence>
<keyword evidence="4 8" id="KW-0812">Transmembrane</keyword>
<evidence type="ECO:0000256" key="5">
    <source>
        <dbReference type="ARBA" id="ARBA00022989"/>
    </source>
</evidence>
<dbReference type="EMBL" id="BMMS01000019">
    <property type="protein sequence ID" value="GGO92902.1"/>
    <property type="molecule type" value="Genomic_DNA"/>
</dbReference>
<proteinExistence type="inferred from homology"/>
<keyword evidence="5 8" id="KW-1133">Transmembrane helix</keyword>
<dbReference type="SUPFAM" id="SSF82866">
    <property type="entry name" value="Multidrug efflux transporter AcrB transmembrane domain"/>
    <property type="match status" value="2"/>
</dbReference>
<evidence type="ECO:0000256" key="3">
    <source>
        <dbReference type="ARBA" id="ARBA00022475"/>
    </source>
</evidence>
<dbReference type="PANTHER" id="PTHR33406">
    <property type="entry name" value="MEMBRANE PROTEIN MJ1562-RELATED"/>
    <property type="match status" value="1"/>
</dbReference>
<accession>A0A917ZUJ3</accession>
<dbReference type="Proteomes" id="UP000641932">
    <property type="component" value="Unassembled WGS sequence"/>
</dbReference>
<evidence type="ECO:0000256" key="6">
    <source>
        <dbReference type="ARBA" id="ARBA00023136"/>
    </source>
</evidence>
<dbReference type="InterPro" id="IPR000731">
    <property type="entry name" value="SSD"/>
</dbReference>
<dbReference type="GO" id="GO:0005886">
    <property type="term" value="C:plasma membrane"/>
    <property type="evidence" value="ECO:0007669"/>
    <property type="project" value="UniProtKB-SubCell"/>
</dbReference>
<feature type="transmembrane region" description="Helical" evidence="8">
    <location>
        <begin position="713"/>
        <end position="736"/>
    </location>
</feature>
<feature type="transmembrane region" description="Helical" evidence="8">
    <location>
        <begin position="237"/>
        <end position="256"/>
    </location>
</feature>
<evidence type="ECO:0000256" key="7">
    <source>
        <dbReference type="SAM" id="MobiDB-lite"/>
    </source>
</evidence>
<feature type="transmembrane region" description="Helical" evidence="8">
    <location>
        <begin position="579"/>
        <end position="595"/>
    </location>
</feature>
<feature type="transmembrane region" description="Helical" evidence="8">
    <location>
        <begin position="369"/>
        <end position="387"/>
    </location>
</feature>
<evidence type="ECO:0000259" key="9">
    <source>
        <dbReference type="PROSITE" id="PS50156"/>
    </source>
</evidence>
<name>A0A917ZUJ3_9ACTN</name>
<comment type="caution">
    <text evidence="10">The sequence shown here is derived from an EMBL/GenBank/DDBJ whole genome shotgun (WGS) entry which is preliminary data.</text>
</comment>
<dbReference type="Gene3D" id="1.20.1640.10">
    <property type="entry name" value="Multidrug efflux transporter AcrB transmembrane domain"/>
    <property type="match status" value="2"/>
</dbReference>
<evidence type="ECO:0000256" key="4">
    <source>
        <dbReference type="ARBA" id="ARBA00022692"/>
    </source>
</evidence>
<gene>
    <name evidence="10" type="ORF">GCM10012280_44140</name>
</gene>
<dbReference type="InterPro" id="IPR050545">
    <property type="entry name" value="Mycobact_MmpL"/>
</dbReference>
<keyword evidence="3" id="KW-1003">Cell membrane</keyword>
<evidence type="ECO:0000256" key="1">
    <source>
        <dbReference type="ARBA" id="ARBA00004651"/>
    </source>
</evidence>
<dbReference type="PANTHER" id="PTHR33406:SF6">
    <property type="entry name" value="MEMBRANE PROTEIN YDGH-RELATED"/>
    <property type="match status" value="1"/>
</dbReference>
<evidence type="ECO:0000313" key="11">
    <source>
        <dbReference type="Proteomes" id="UP000641932"/>
    </source>
</evidence>